<reference evidence="2 3" key="1">
    <citation type="submission" date="2018-07" db="EMBL/GenBank/DDBJ databases">
        <title>Leeuwenhoekiella genomics.</title>
        <authorList>
            <person name="Tahon G."/>
            <person name="Willems A."/>
        </authorList>
    </citation>
    <scope>NUCLEOTIDE SEQUENCE [LARGE SCALE GENOMIC DNA]</scope>
    <source>
        <strain evidence="2 3">LMG 1345</strain>
    </source>
</reference>
<dbReference type="STRING" id="1122159.SAMN02745246_03185"/>
<sequence>MKKARLAIGAILVVAVGWYLFIKPSDYIINFKVKTTPGTVMQSVISWNYDLPDSEIIQKGIAEVVQQRHFGDSVVNYNYSAKMINDSITQVSVGVKDLNNSFINRLTIPFSNSLFKTRSIANVDTFFEILREHLDQIKIEVTGIEKTPAIYCAFVSLKGLQVEKAMGMMRNYSYINEVLSSNNVELNGSPIIEVTDWNIKTDSIAYNFCFPIKRSENLPITKDIKYKRLFEKEAIHAVYNGNYITSDRAWYALLEYAKKNNIDVENQPIEIFYNNPNMGGNELDWKADIYLPLKQDDPL</sequence>
<dbReference type="Proteomes" id="UP000290608">
    <property type="component" value="Unassembled WGS sequence"/>
</dbReference>
<dbReference type="EMBL" id="QOVL01000015">
    <property type="protein sequence ID" value="RXG27414.1"/>
    <property type="molecule type" value="Genomic_DNA"/>
</dbReference>
<feature type="domain" description="GyrI-like small molecule binding" evidence="1">
    <location>
        <begin position="144"/>
        <end position="294"/>
    </location>
</feature>
<organism evidence="2 3">
    <name type="scientific">Leeuwenhoekiella marinoflava</name>
    <dbReference type="NCBI Taxonomy" id="988"/>
    <lineage>
        <taxon>Bacteria</taxon>
        <taxon>Pseudomonadati</taxon>
        <taxon>Bacteroidota</taxon>
        <taxon>Flavobacteriia</taxon>
        <taxon>Flavobacteriales</taxon>
        <taxon>Flavobacteriaceae</taxon>
        <taxon>Leeuwenhoekiella</taxon>
    </lineage>
</organism>
<evidence type="ECO:0000259" key="1">
    <source>
        <dbReference type="Pfam" id="PF06445"/>
    </source>
</evidence>
<dbReference type="InterPro" id="IPR029442">
    <property type="entry name" value="GyrI-like"/>
</dbReference>
<accession>A0A4Q0PJG2</accession>
<gene>
    <name evidence="2" type="ORF">DSL99_2939</name>
</gene>
<evidence type="ECO:0000313" key="3">
    <source>
        <dbReference type="Proteomes" id="UP000290608"/>
    </source>
</evidence>
<dbReference type="Pfam" id="PF06445">
    <property type="entry name" value="GyrI-like"/>
    <property type="match status" value="1"/>
</dbReference>
<dbReference type="InterPro" id="IPR011256">
    <property type="entry name" value="Reg_factor_effector_dom_sf"/>
</dbReference>
<proteinExistence type="predicted"/>
<dbReference type="SUPFAM" id="SSF55136">
    <property type="entry name" value="Probable bacterial effector-binding domain"/>
    <property type="match status" value="1"/>
</dbReference>
<evidence type="ECO:0000313" key="2">
    <source>
        <dbReference type="EMBL" id="RXG27414.1"/>
    </source>
</evidence>
<dbReference type="RefSeq" id="WP_073100248.1">
    <property type="nucleotide sequence ID" value="NZ_QOVL01000015.1"/>
</dbReference>
<dbReference type="Gene3D" id="3.20.80.10">
    <property type="entry name" value="Regulatory factor, effector binding domain"/>
    <property type="match status" value="1"/>
</dbReference>
<comment type="caution">
    <text evidence="2">The sequence shown here is derived from an EMBL/GenBank/DDBJ whole genome shotgun (WGS) entry which is preliminary data.</text>
</comment>
<protein>
    <submittedName>
        <fullName evidence="2">Effector-binding domain-containing protein</fullName>
    </submittedName>
</protein>
<dbReference type="AlphaFoldDB" id="A0A4Q0PJG2"/>
<name>A0A4Q0PJG2_9FLAO</name>